<sequence>MIQPGMNAANSRLTPTRNDQPNTTPRPMYGKATVDGRPATGRGERGRSLPKPTGVIGLPGQGRKNGKKKQKKNESKDDRQQP</sequence>
<protein>
    <submittedName>
        <fullName evidence="2">Uncharacterized protein</fullName>
    </submittedName>
</protein>
<dbReference type="HOGENOM" id="CLU_2556997_0_0_11"/>
<dbReference type="Proteomes" id="UP000034034">
    <property type="component" value="Chromosome"/>
</dbReference>
<proteinExistence type="predicted"/>
<evidence type="ECO:0000313" key="3">
    <source>
        <dbReference type="Proteomes" id="UP000034034"/>
    </source>
</evidence>
<evidence type="ECO:0000313" key="2">
    <source>
        <dbReference type="EMBL" id="AKG44413.1"/>
    </source>
</evidence>
<gene>
    <name evidence="2" type="ORF">SXIM_30290</name>
</gene>
<feature type="compositionally biased region" description="Polar residues" evidence="1">
    <location>
        <begin position="8"/>
        <end position="25"/>
    </location>
</feature>
<name>A0A0F7FWT7_9ACTN</name>
<reference evidence="2" key="1">
    <citation type="submission" date="2019-08" db="EMBL/GenBank/DDBJ databases">
        <title>Complete genome sequence of a mangrove-derived Streptomyces xiamenensis.</title>
        <authorList>
            <person name="Xu J."/>
        </authorList>
    </citation>
    <scope>NUCLEOTIDE SEQUENCE</scope>
    <source>
        <strain evidence="2">318</strain>
    </source>
</reference>
<evidence type="ECO:0000256" key="1">
    <source>
        <dbReference type="SAM" id="MobiDB-lite"/>
    </source>
</evidence>
<organism evidence="2 3">
    <name type="scientific">Streptomyces xiamenensis</name>
    <dbReference type="NCBI Taxonomy" id="408015"/>
    <lineage>
        <taxon>Bacteria</taxon>
        <taxon>Bacillati</taxon>
        <taxon>Actinomycetota</taxon>
        <taxon>Actinomycetes</taxon>
        <taxon>Kitasatosporales</taxon>
        <taxon>Streptomycetaceae</taxon>
        <taxon>Streptomyces</taxon>
    </lineage>
</organism>
<dbReference type="PATRIC" id="fig|408015.6.peg.3065"/>
<dbReference type="KEGG" id="sxi:SXIM_30290"/>
<feature type="region of interest" description="Disordered" evidence="1">
    <location>
        <begin position="1"/>
        <end position="82"/>
    </location>
</feature>
<dbReference type="EMBL" id="CP009922">
    <property type="protein sequence ID" value="AKG44413.1"/>
    <property type="molecule type" value="Genomic_DNA"/>
</dbReference>
<accession>A0A0F7FWT7</accession>
<keyword evidence="3" id="KW-1185">Reference proteome</keyword>
<feature type="compositionally biased region" description="Basic and acidic residues" evidence="1">
    <location>
        <begin position="72"/>
        <end position="82"/>
    </location>
</feature>
<dbReference type="AlphaFoldDB" id="A0A0F7FWT7"/>
<dbReference type="STRING" id="408015.SXIM_30290"/>